<evidence type="ECO:0000313" key="1">
    <source>
        <dbReference type="EMBL" id="KAK7056766.1"/>
    </source>
</evidence>
<name>A0AAW0E000_9AGAR</name>
<dbReference type="AlphaFoldDB" id="A0AAW0E000"/>
<dbReference type="Proteomes" id="UP001383192">
    <property type="component" value="Unassembled WGS sequence"/>
</dbReference>
<keyword evidence="2" id="KW-1185">Reference proteome</keyword>
<comment type="caution">
    <text evidence="1">The sequence shown here is derived from an EMBL/GenBank/DDBJ whole genome shotgun (WGS) entry which is preliminary data.</text>
</comment>
<dbReference type="Gene3D" id="3.80.10.10">
    <property type="entry name" value="Ribonuclease Inhibitor"/>
    <property type="match status" value="1"/>
</dbReference>
<reference evidence="1 2" key="1">
    <citation type="submission" date="2024-01" db="EMBL/GenBank/DDBJ databases">
        <title>A draft genome for a cacao thread blight-causing isolate of Paramarasmius palmivorus.</title>
        <authorList>
            <person name="Baruah I.K."/>
            <person name="Bukari Y."/>
            <person name="Amoako-Attah I."/>
            <person name="Meinhardt L.W."/>
            <person name="Bailey B.A."/>
            <person name="Cohen S.P."/>
        </authorList>
    </citation>
    <scope>NUCLEOTIDE SEQUENCE [LARGE SCALE GENOMIC DNA]</scope>
    <source>
        <strain evidence="1 2">GH-12</strain>
    </source>
</reference>
<gene>
    <name evidence="1" type="ORF">VNI00_002483</name>
</gene>
<sequence>MASNLPSELIALILGEVYYLKDKPPPEHIFLTRNPDRHTVAACSLVNSSWRAVAQPLLFHHITSNVSPAFARWIRTPHAINLGLLSSVKTVELRLDTTVGQNGFPNLPSCGVDDFHLLLNSLPNLYELEISLQGFSVASSFQPRQVFQSLRALRINECSVQSPVLYELLSIFPGIRFLTIAIEIAALPPPIPIPSLQLYELVIYRSLSPDITKWLLANSVGSLRVLETREFVGIHLPLVLRGHYDHLHSLRLIRLDRSSLAMIQACNNLQELVLVTIPGSTARRDLTLSKLPSSLQHLSLIRRGKDSGSLVKLADAIRSSSPQLKLISCDRSFQSDPEYDVLVELCLQRGIELQIGESRHWPVGVWCVVSVATRLLISV</sequence>
<accession>A0AAW0E000</accession>
<dbReference type="InterPro" id="IPR032675">
    <property type="entry name" value="LRR_dom_sf"/>
</dbReference>
<evidence type="ECO:0000313" key="2">
    <source>
        <dbReference type="Proteomes" id="UP001383192"/>
    </source>
</evidence>
<dbReference type="SUPFAM" id="SSF52047">
    <property type="entry name" value="RNI-like"/>
    <property type="match status" value="1"/>
</dbReference>
<evidence type="ECO:0008006" key="3">
    <source>
        <dbReference type="Google" id="ProtNLM"/>
    </source>
</evidence>
<organism evidence="1 2">
    <name type="scientific">Paramarasmius palmivorus</name>
    <dbReference type="NCBI Taxonomy" id="297713"/>
    <lineage>
        <taxon>Eukaryota</taxon>
        <taxon>Fungi</taxon>
        <taxon>Dikarya</taxon>
        <taxon>Basidiomycota</taxon>
        <taxon>Agaricomycotina</taxon>
        <taxon>Agaricomycetes</taxon>
        <taxon>Agaricomycetidae</taxon>
        <taxon>Agaricales</taxon>
        <taxon>Marasmiineae</taxon>
        <taxon>Marasmiaceae</taxon>
        <taxon>Paramarasmius</taxon>
    </lineage>
</organism>
<protein>
    <recommendedName>
        <fullName evidence="3">F-box domain-containing protein</fullName>
    </recommendedName>
</protein>
<proteinExistence type="predicted"/>
<dbReference type="EMBL" id="JAYKXP010000006">
    <property type="protein sequence ID" value="KAK7056766.1"/>
    <property type="molecule type" value="Genomic_DNA"/>
</dbReference>